<dbReference type="PANTHER" id="PTHR30313">
    <property type="entry name" value="DNA PRIMASE"/>
    <property type="match status" value="1"/>
</dbReference>
<feature type="compositionally biased region" description="Polar residues" evidence="13">
    <location>
        <begin position="137"/>
        <end position="151"/>
    </location>
</feature>
<dbReference type="EC" id="2.7.7.101" evidence="12"/>
<dbReference type="InterPro" id="IPR002694">
    <property type="entry name" value="Znf_CHC2"/>
</dbReference>
<dbReference type="GO" id="GO:0003899">
    <property type="term" value="F:DNA-directed RNA polymerase activity"/>
    <property type="evidence" value="ECO:0007669"/>
    <property type="project" value="UniProtKB-UniRule"/>
</dbReference>
<dbReference type="OrthoDB" id="9803773at2"/>
<dbReference type="InterPro" id="IPR013264">
    <property type="entry name" value="DNAG_N"/>
</dbReference>
<keyword evidence="10 12" id="KW-0238">DNA-binding</keyword>
<dbReference type="InterPro" id="IPR037068">
    <property type="entry name" value="DNA_primase_core_N_sf"/>
</dbReference>
<keyword evidence="9" id="KW-0460">Magnesium</keyword>
<comment type="similarity">
    <text evidence="12">Belongs to the DnaG primase family.</text>
</comment>
<comment type="caution">
    <text evidence="15">The sequence shown here is derived from an EMBL/GenBank/DDBJ whole genome shotgun (WGS) entry which is preliminary data.</text>
</comment>
<dbReference type="Gene3D" id="3.90.980.10">
    <property type="entry name" value="DNA primase, catalytic core, N-terminal domain"/>
    <property type="match status" value="1"/>
</dbReference>
<comment type="subunit">
    <text evidence="12">Monomer. Interacts with DnaB.</text>
</comment>
<dbReference type="PROSITE" id="PS50880">
    <property type="entry name" value="TOPRIM"/>
    <property type="match status" value="1"/>
</dbReference>
<dbReference type="GO" id="GO:0000428">
    <property type="term" value="C:DNA-directed RNA polymerase complex"/>
    <property type="evidence" value="ECO:0007669"/>
    <property type="project" value="UniProtKB-KW"/>
</dbReference>
<dbReference type="InterPro" id="IPR050219">
    <property type="entry name" value="DnaG_primase"/>
</dbReference>
<keyword evidence="7 12" id="KW-0863">Zinc-finger</keyword>
<evidence type="ECO:0000313" key="16">
    <source>
        <dbReference type="Proteomes" id="UP000035860"/>
    </source>
</evidence>
<dbReference type="FunFam" id="3.40.1360.10:FF:000002">
    <property type="entry name" value="DNA primase"/>
    <property type="match status" value="1"/>
</dbReference>
<evidence type="ECO:0000256" key="13">
    <source>
        <dbReference type="SAM" id="MobiDB-lite"/>
    </source>
</evidence>
<evidence type="ECO:0000256" key="9">
    <source>
        <dbReference type="ARBA" id="ARBA00022842"/>
    </source>
</evidence>
<dbReference type="SUPFAM" id="SSF56731">
    <property type="entry name" value="DNA primase core"/>
    <property type="match status" value="1"/>
</dbReference>
<keyword evidence="2 12" id="KW-0639">Primosome</keyword>
<dbReference type="GO" id="GO:0003677">
    <property type="term" value="F:DNA binding"/>
    <property type="evidence" value="ECO:0007669"/>
    <property type="project" value="UniProtKB-KW"/>
</dbReference>
<dbReference type="GO" id="GO:0005737">
    <property type="term" value="C:cytoplasm"/>
    <property type="evidence" value="ECO:0007669"/>
    <property type="project" value="TreeGrafter"/>
</dbReference>
<evidence type="ECO:0000256" key="8">
    <source>
        <dbReference type="ARBA" id="ARBA00022833"/>
    </source>
</evidence>
<dbReference type="FunFam" id="3.90.580.10:FF:000001">
    <property type="entry name" value="DNA primase"/>
    <property type="match status" value="1"/>
</dbReference>
<evidence type="ECO:0000256" key="2">
    <source>
        <dbReference type="ARBA" id="ARBA00022515"/>
    </source>
</evidence>
<keyword evidence="3 12" id="KW-0808">Transferase</keyword>
<evidence type="ECO:0000256" key="4">
    <source>
        <dbReference type="ARBA" id="ARBA00022695"/>
    </source>
</evidence>
<evidence type="ECO:0000256" key="6">
    <source>
        <dbReference type="ARBA" id="ARBA00022723"/>
    </source>
</evidence>
<dbReference type="InterPro" id="IPR006171">
    <property type="entry name" value="TOPRIM_dom"/>
</dbReference>
<dbReference type="AlphaFoldDB" id="A0A066UJ41"/>
<dbReference type="Proteomes" id="UP000035860">
    <property type="component" value="Unassembled WGS sequence"/>
</dbReference>
<dbReference type="InterPro" id="IPR036977">
    <property type="entry name" value="DNA_primase_Znf_CHC2"/>
</dbReference>
<dbReference type="Gene3D" id="3.90.580.10">
    <property type="entry name" value="Zinc finger, CHC2-type domain"/>
    <property type="match status" value="1"/>
</dbReference>
<keyword evidence="1 12" id="KW-0240">DNA-directed RNA polymerase</keyword>
<keyword evidence="6 12" id="KW-0479">Metal-binding</keyword>
<dbReference type="EMBL" id="AOMT01000005">
    <property type="protein sequence ID" value="KDN25897.1"/>
    <property type="molecule type" value="Genomic_DNA"/>
</dbReference>
<dbReference type="PANTHER" id="PTHR30313:SF2">
    <property type="entry name" value="DNA PRIMASE"/>
    <property type="match status" value="1"/>
</dbReference>
<keyword evidence="4 12" id="KW-0548">Nucleotidyltransferase</keyword>
<dbReference type="GO" id="GO:1990077">
    <property type="term" value="C:primosome complex"/>
    <property type="evidence" value="ECO:0007669"/>
    <property type="project" value="UniProtKB-KW"/>
</dbReference>
<dbReference type="SUPFAM" id="SSF57783">
    <property type="entry name" value="Zinc beta-ribbon"/>
    <property type="match status" value="1"/>
</dbReference>
<name>A0A066UJ41_9GAMM</name>
<dbReference type="Gene3D" id="3.40.1360.10">
    <property type="match status" value="1"/>
</dbReference>
<dbReference type="Pfam" id="PF01807">
    <property type="entry name" value="Zn_ribbon_DnaG"/>
    <property type="match status" value="1"/>
</dbReference>
<dbReference type="InterPro" id="IPR030846">
    <property type="entry name" value="DnaG_bac"/>
</dbReference>
<feature type="compositionally biased region" description="Low complexity" evidence="13">
    <location>
        <begin position="124"/>
        <end position="136"/>
    </location>
</feature>
<feature type="region of interest" description="Disordered" evidence="13">
    <location>
        <begin position="108"/>
        <end position="151"/>
    </location>
</feature>
<dbReference type="GO" id="GO:0006269">
    <property type="term" value="P:DNA replication, synthesis of primer"/>
    <property type="evidence" value="ECO:0007669"/>
    <property type="project" value="UniProtKB-UniRule"/>
</dbReference>
<accession>A0A066UJ41</accession>
<comment type="function">
    <text evidence="12">RNA polymerase that catalyzes the synthesis of short RNA molecules used as primers for DNA polymerase during DNA replication.</text>
</comment>
<comment type="catalytic activity">
    <reaction evidence="12">
        <text>ssDNA + n NTP = ssDNA/pppN(pN)n-1 hybrid + (n-1) diphosphate.</text>
        <dbReference type="EC" id="2.7.7.101"/>
    </reaction>
</comment>
<evidence type="ECO:0000313" key="15">
    <source>
        <dbReference type="EMBL" id="KDN25897.1"/>
    </source>
</evidence>
<dbReference type="HAMAP" id="MF_00974">
    <property type="entry name" value="DNA_primase_DnaG"/>
    <property type="match status" value="1"/>
</dbReference>
<evidence type="ECO:0000256" key="11">
    <source>
        <dbReference type="ARBA" id="ARBA00023163"/>
    </source>
</evidence>
<dbReference type="SMART" id="SM00400">
    <property type="entry name" value="ZnF_CHCC"/>
    <property type="match status" value="1"/>
</dbReference>
<organism evidence="15 16">
    <name type="scientific">Moraxella bovoculi 237</name>
    <dbReference type="NCBI Taxonomy" id="743974"/>
    <lineage>
        <taxon>Bacteria</taxon>
        <taxon>Pseudomonadati</taxon>
        <taxon>Pseudomonadota</taxon>
        <taxon>Gammaproteobacteria</taxon>
        <taxon>Moraxellales</taxon>
        <taxon>Moraxellaceae</taxon>
        <taxon>Moraxella</taxon>
    </lineage>
</organism>
<evidence type="ECO:0000256" key="1">
    <source>
        <dbReference type="ARBA" id="ARBA00022478"/>
    </source>
</evidence>
<evidence type="ECO:0000256" key="10">
    <source>
        <dbReference type="ARBA" id="ARBA00023125"/>
    </source>
</evidence>
<evidence type="ECO:0000256" key="12">
    <source>
        <dbReference type="HAMAP-Rule" id="MF_00974"/>
    </source>
</evidence>
<evidence type="ECO:0000256" key="7">
    <source>
        <dbReference type="ARBA" id="ARBA00022771"/>
    </source>
</evidence>
<keyword evidence="11 12" id="KW-0804">Transcription</keyword>
<protein>
    <recommendedName>
        <fullName evidence="12">DNA primase</fullName>
        <ecNumber evidence="12">2.7.7.101</ecNumber>
    </recommendedName>
</protein>
<reference evidence="15 16" key="1">
    <citation type="journal article" date="2014" name="Genome Announc.">
        <title>Draft Genome Sequence of Moraxella bovoculi Strain 237T (ATCC BAA-1259T) Isolated from a Calf with Infectious Bovine Keratoconjunctivitis.</title>
        <authorList>
            <person name="Calcutt M.J."/>
            <person name="Foecking M.F."/>
            <person name="Martin N.T."/>
            <person name="Mhlanga-Mutangadura T."/>
            <person name="Reilly T.J."/>
        </authorList>
    </citation>
    <scope>NUCLEOTIDE SEQUENCE [LARGE SCALE GENOMIC DNA]</scope>
    <source>
        <strain evidence="15 16">237</strain>
    </source>
</reference>
<feature type="compositionally biased region" description="Polar residues" evidence="13">
    <location>
        <begin position="113"/>
        <end position="122"/>
    </location>
</feature>
<feature type="domain" description="Toprim" evidence="14">
    <location>
        <begin position="325"/>
        <end position="407"/>
    </location>
</feature>
<feature type="zinc finger region" description="CHC2-type" evidence="12">
    <location>
        <begin position="39"/>
        <end position="63"/>
    </location>
</feature>
<dbReference type="SMART" id="SM00493">
    <property type="entry name" value="TOPRIM"/>
    <property type="match status" value="1"/>
</dbReference>
<proteinExistence type="inferred from homology"/>
<keyword evidence="16" id="KW-1185">Reference proteome</keyword>
<dbReference type="GO" id="GO:0008270">
    <property type="term" value="F:zinc ion binding"/>
    <property type="evidence" value="ECO:0007669"/>
    <property type="project" value="UniProtKB-UniRule"/>
</dbReference>
<evidence type="ECO:0000259" key="14">
    <source>
        <dbReference type="PROSITE" id="PS50880"/>
    </source>
</evidence>
<dbReference type="InterPro" id="IPR034151">
    <property type="entry name" value="TOPRIM_DnaG_bac"/>
</dbReference>
<keyword evidence="8 12" id="KW-0862">Zinc</keyword>
<dbReference type="RefSeq" id="WP_036362529.1">
    <property type="nucleotide sequence ID" value="NZ_AOMT01000005.1"/>
</dbReference>
<comment type="domain">
    <text evidence="12">Contains an N-terminal zinc-binding domain, a central core domain that contains the primase activity, and a C-terminal DnaB-binding domain.</text>
</comment>
<evidence type="ECO:0000256" key="3">
    <source>
        <dbReference type="ARBA" id="ARBA00022679"/>
    </source>
</evidence>
<dbReference type="eggNOG" id="COG0358">
    <property type="taxonomic scope" value="Bacteria"/>
</dbReference>
<keyword evidence="5 12" id="KW-0235">DNA replication</keyword>
<comment type="cofactor">
    <cofactor evidence="12">
        <name>Zn(2+)</name>
        <dbReference type="ChEBI" id="CHEBI:29105"/>
    </cofactor>
    <text evidence="12">Binds 1 zinc ion per monomer.</text>
</comment>
<gene>
    <name evidence="12" type="primary">dnaG</name>
    <name evidence="15" type="ORF">MBO_01845</name>
</gene>
<dbReference type="Pfam" id="PF08275">
    <property type="entry name" value="DNAG_N"/>
    <property type="match status" value="1"/>
</dbReference>
<evidence type="ECO:0000256" key="5">
    <source>
        <dbReference type="ARBA" id="ARBA00022705"/>
    </source>
</evidence>
<dbReference type="CDD" id="cd03364">
    <property type="entry name" value="TOPRIM_DnaG_primases"/>
    <property type="match status" value="1"/>
</dbReference>
<dbReference type="Pfam" id="PF13155">
    <property type="entry name" value="Toprim_2"/>
    <property type="match status" value="1"/>
</dbReference>
<sequence>MPRVPESIIEQLNSQADLVGMIRRHTILKPAGREFKGCCPFHGEKTPSFYVDPEKNVYHCFGCGSKGNAITFLRELERMSFGEALKALSEQTGIELPKDDAFEKSIKYKKTNIQKPNTTKPNTPKAKQAAQSAPSQNIKSDTNTVDFNQQHPKQSAIVREDVFYDDVYGDHYEDYPSPQPEVTNEQGDLYTLLRHICEFYKYHLKNSQSALAYFSLRGLSTQTIDTFELGYAPPGWQHLEEAFPQDIEGLKLLGLVRTSQKGRDFDLLRDRVIFPIKDKQGRVVGFAGRALGDEMPKYINSSESPVFAKQHILYGLYESRQARANDYLMVEGYMDVIALYQAGIYGAVAPMGTAANEGQIANLLKYNDTLTLCFDGDGAGQRAAWRTLEVAAPVLPDGKQLKFLTLPNNHDPDTYIKAHGTDAMRAQIEGALSTSEYVFDVLSSRYDVHLPENKAAAMANLKELTAKFPKGSSFKWWLNNDIYRRLGAKDERGQRYIIDKANYEASVNRNILLYLCFLYAPHLLEHDLLGDILTDSGVVDVHVDFVDKLEAHNLHLPALPTWQSIGDAALFELTQTIIRLIQLGKDGLITPLIQTNDRHTIDEQAHFIMASLPNHALHDVLVSHWREFFLQIDGHEPQNISLFFNELLSQVLQYHFKKQQEQSKHIILSEIHKRRLHALRQWDSNQKSLLSKSLNS</sequence>